<sequence length="193" mass="20706">MPIPVVPKNALSFGAGFLYWAPLGTSLPSSTVAGSIFTDTWPVGWILLGVTREGHEFSYELNTEEVEAAEYLDAIATVTTGRAVGMSFDLMQVHAQNLKRVMNGGNIATSGAGATLRSDFTPPKMGEEVRSMLGWESTDLTERLTAEQCFQTGSLAVSRRKGADNASLPTEWKLEPAADGNPFHHLFAGATRG</sequence>
<name>A0A2W2EMJ2_9ACTN</name>
<keyword evidence="2" id="KW-1185">Reference proteome</keyword>
<dbReference type="Proteomes" id="UP000248924">
    <property type="component" value="Unassembled WGS sequence"/>
</dbReference>
<accession>A0A2W2EMJ2</accession>
<dbReference type="OrthoDB" id="3370020at2"/>
<dbReference type="Pfam" id="PF25681">
    <property type="entry name" value="Phage_TTP_17"/>
    <property type="match status" value="1"/>
</dbReference>
<protein>
    <submittedName>
        <fullName evidence="1">Uncharacterized protein</fullName>
    </submittedName>
</protein>
<evidence type="ECO:0000313" key="1">
    <source>
        <dbReference type="EMBL" id="PZG17805.1"/>
    </source>
</evidence>
<reference evidence="1 2" key="1">
    <citation type="submission" date="2018-01" db="EMBL/GenBank/DDBJ databases">
        <title>Draft genome sequence of Jishengella sp. NA12.</title>
        <authorList>
            <person name="Sahin N."/>
            <person name="Ay H."/>
            <person name="Saygin H."/>
        </authorList>
    </citation>
    <scope>NUCLEOTIDE SEQUENCE [LARGE SCALE GENOMIC DNA]</scope>
    <source>
        <strain evidence="1 2">NA12</strain>
    </source>
</reference>
<dbReference type="InterPro" id="IPR058154">
    <property type="entry name" value="Bxb1_TTP-like"/>
</dbReference>
<dbReference type="EMBL" id="POTY01000081">
    <property type="protein sequence ID" value="PZG17805.1"/>
    <property type="molecule type" value="Genomic_DNA"/>
</dbReference>
<dbReference type="AlphaFoldDB" id="A0A2W2EMJ2"/>
<evidence type="ECO:0000313" key="2">
    <source>
        <dbReference type="Proteomes" id="UP000248924"/>
    </source>
</evidence>
<gene>
    <name evidence="1" type="ORF">C1I95_14745</name>
</gene>
<comment type="caution">
    <text evidence="1">The sequence shown here is derived from an EMBL/GenBank/DDBJ whole genome shotgun (WGS) entry which is preliminary data.</text>
</comment>
<proteinExistence type="predicted"/>
<dbReference type="RefSeq" id="WP_111214399.1">
    <property type="nucleotide sequence ID" value="NZ_POTY01000081.1"/>
</dbReference>
<organism evidence="1 2">
    <name type="scientific">Micromonospora craterilacus</name>
    <dbReference type="NCBI Taxonomy" id="1655439"/>
    <lineage>
        <taxon>Bacteria</taxon>
        <taxon>Bacillati</taxon>
        <taxon>Actinomycetota</taxon>
        <taxon>Actinomycetes</taxon>
        <taxon>Micromonosporales</taxon>
        <taxon>Micromonosporaceae</taxon>
        <taxon>Micromonospora</taxon>
    </lineage>
</organism>